<dbReference type="InterPro" id="IPR002401">
    <property type="entry name" value="Cyt_P450_E_grp-I"/>
</dbReference>
<feature type="binding site" description="axial binding residue" evidence="7">
    <location>
        <position position="506"/>
    </location>
    <ligand>
        <name>heme</name>
        <dbReference type="ChEBI" id="CHEBI:30413"/>
    </ligand>
    <ligandPart>
        <name>Fe</name>
        <dbReference type="ChEBI" id="CHEBI:18248"/>
    </ligandPart>
</feature>
<evidence type="ECO:0000313" key="10">
    <source>
        <dbReference type="Proteomes" id="UP000594454"/>
    </source>
</evidence>
<dbReference type="Gene3D" id="1.10.630.10">
    <property type="entry name" value="Cytochrome P450"/>
    <property type="match status" value="1"/>
</dbReference>
<dbReference type="PRINTS" id="PR00463">
    <property type="entry name" value="EP450I"/>
</dbReference>
<dbReference type="PANTHER" id="PTHR24303">
    <property type="entry name" value="HEME-BINDING MONOOXYGENASE FAMILY"/>
    <property type="match status" value="1"/>
</dbReference>
<reference evidence="9 10" key="1">
    <citation type="submission" date="2020-11" db="EMBL/GenBank/DDBJ databases">
        <authorList>
            <person name="Wallbank WR R."/>
            <person name="Pardo Diaz C."/>
            <person name="Kozak K."/>
            <person name="Martin S."/>
            <person name="Jiggins C."/>
            <person name="Moest M."/>
            <person name="Warren A I."/>
            <person name="Generalovic N T."/>
            <person name="Byers J.R.P. K."/>
            <person name="Montejo-Kovacevich G."/>
            <person name="Yen C E."/>
        </authorList>
    </citation>
    <scope>NUCLEOTIDE SEQUENCE [LARGE SCALE GENOMIC DNA]</scope>
</reference>
<accession>A0A7R8V3B0</accession>
<evidence type="ECO:0008006" key="11">
    <source>
        <dbReference type="Google" id="ProtNLM"/>
    </source>
</evidence>
<evidence type="ECO:0000256" key="1">
    <source>
        <dbReference type="ARBA" id="ARBA00001971"/>
    </source>
</evidence>
<evidence type="ECO:0000256" key="5">
    <source>
        <dbReference type="ARBA" id="ARBA00023004"/>
    </source>
</evidence>
<dbReference type="GO" id="GO:0005506">
    <property type="term" value="F:iron ion binding"/>
    <property type="evidence" value="ECO:0007669"/>
    <property type="project" value="InterPro"/>
</dbReference>
<keyword evidence="4 8" id="KW-0560">Oxidoreductase</keyword>
<dbReference type="Proteomes" id="UP000594454">
    <property type="component" value="Chromosome 5"/>
</dbReference>
<evidence type="ECO:0000256" key="8">
    <source>
        <dbReference type="RuleBase" id="RU000461"/>
    </source>
</evidence>
<dbReference type="FunCoup" id="A0A7R8V3B0">
    <property type="interactions" value="55"/>
</dbReference>
<keyword evidence="10" id="KW-1185">Reference proteome</keyword>
<keyword evidence="5 7" id="KW-0408">Iron</keyword>
<dbReference type="EMBL" id="LR899013">
    <property type="protein sequence ID" value="CAD7091425.1"/>
    <property type="molecule type" value="Genomic_DNA"/>
</dbReference>
<dbReference type="GO" id="GO:0016705">
    <property type="term" value="F:oxidoreductase activity, acting on paired donors, with incorporation or reduction of molecular oxygen"/>
    <property type="evidence" value="ECO:0007669"/>
    <property type="project" value="InterPro"/>
</dbReference>
<dbReference type="Pfam" id="PF00067">
    <property type="entry name" value="p450"/>
    <property type="match status" value="1"/>
</dbReference>
<dbReference type="InterPro" id="IPR036396">
    <property type="entry name" value="Cyt_P450_sf"/>
</dbReference>
<dbReference type="GO" id="GO:0004497">
    <property type="term" value="F:monooxygenase activity"/>
    <property type="evidence" value="ECO:0007669"/>
    <property type="project" value="UniProtKB-KW"/>
</dbReference>
<gene>
    <name evidence="9" type="ORF">HERILL_LOCUS13841</name>
</gene>
<dbReference type="InterPro" id="IPR017972">
    <property type="entry name" value="Cyt_P450_CS"/>
</dbReference>
<dbReference type="OMA" id="HFDEIFW"/>
<evidence type="ECO:0000256" key="3">
    <source>
        <dbReference type="ARBA" id="ARBA00022723"/>
    </source>
</evidence>
<dbReference type="InParanoid" id="A0A7R8V3B0"/>
<evidence type="ECO:0000256" key="4">
    <source>
        <dbReference type="ARBA" id="ARBA00023002"/>
    </source>
</evidence>
<dbReference type="GO" id="GO:0020037">
    <property type="term" value="F:heme binding"/>
    <property type="evidence" value="ECO:0007669"/>
    <property type="project" value="InterPro"/>
</dbReference>
<dbReference type="SMR" id="A0A7R8V3B0"/>
<dbReference type="SUPFAM" id="SSF48264">
    <property type="entry name" value="Cytochrome P450"/>
    <property type="match status" value="1"/>
</dbReference>
<dbReference type="CDD" id="cd20617">
    <property type="entry name" value="CYP1_2-like"/>
    <property type="match status" value="1"/>
</dbReference>
<keyword evidence="7 8" id="KW-0349">Heme</keyword>
<dbReference type="AlphaFoldDB" id="A0A7R8V3B0"/>
<comment type="similarity">
    <text evidence="2 8">Belongs to the cytochrome P450 family.</text>
</comment>
<dbReference type="PROSITE" id="PS00086">
    <property type="entry name" value="CYTOCHROME_P450"/>
    <property type="match status" value="1"/>
</dbReference>
<sequence>MGLIASLPILVFVLVWIFAYLNTIYESYRKVKVKTQNFIKGKSPLETESVVMEYKQAPGPFPWPIIGNLAILGQYEVPFEAFTALSKIYGDAYSLTLGTTRCLVVNNLELIREVLNQNGKFFGGRPDFIRYNRLFGGDRNNSLALCDWSHLQQKRRNLARKHCSPRDASTFFTKMSDVGCFEMQEFMSKLKADIVPGQEYDLKPVIMQACANMFSQYMCSTRFDYENSGFQVIVRYFDEIFWEINQGYAVDFLPWLVPFYSKHMKKIVHWSTTIRKFILEKIIDEREQNIDLDEPDRDFTDALLRSLIEDNDVSRNTLIFMLEDFLGGHSAVGNLVMLALSHVVRQPEIGKRIQAEIDEITENGKRNITLRDTERMPYTVATIYEVLRYSSSPIVPHVATEDCTISGHGVTKGTLVFINNYELNTSEKYWDNPKEFDPDRFIEKVIQEQSKVEKVARKLSESSDSGVEFESHAQSVKVEAPKYEEVLRVRKNIPHFLPFSIGKRTCIGQNLVRGFGFITLANILQQYDVSVKDLSAVKTVPACVALPPDTFSLVLTERQR</sequence>
<evidence type="ECO:0000256" key="2">
    <source>
        <dbReference type="ARBA" id="ARBA00010617"/>
    </source>
</evidence>
<organism evidence="9 10">
    <name type="scientific">Hermetia illucens</name>
    <name type="common">Black soldier fly</name>
    <dbReference type="NCBI Taxonomy" id="343691"/>
    <lineage>
        <taxon>Eukaryota</taxon>
        <taxon>Metazoa</taxon>
        <taxon>Ecdysozoa</taxon>
        <taxon>Arthropoda</taxon>
        <taxon>Hexapoda</taxon>
        <taxon>Insecta</taxon>
        <taxon>Pterygota</taxon>
        <taxon>Neoptera</taxon>
        <taxon>Endopterygota</taxon>
        <taxon>Diptera</taxon>
        <taxon>Brachycera</taxon>
        <taxon>Stratiomyomorpha</taxon>
        <taxon>Stratiomyidae</taxon>
        <taxon>Hermetiinae</taxon>
        <taxon>Hermetia</taxon>
    </lineage>
</organism>
<name>A0A7R8V3B0_HERIL</name>
<evidence type="ECO:0000313" key="9">
    <source>
        <dbReference type="EMBL" id="CAD7091425.1"/>
    </source>
</evidence>
<proteinExistence type="inferred from homology"/>
<evidence type="ECO:0000256" key="7">
    <source>
        <dbReference type="PIRSR" id="PIRSR602401-1"/>
    </source>
</evidence>
<dbReference type="OrthoDB" id="1470350at2759"/>
<dbReference type="InterPro" id="IPR001128">
    <property type="entry name" value="Cyt_P450"/>
</dbReference>
<keyword evidence="6 8" id="KW-0503">Monooxygenase</keyword>
<comment type="cofactor">
    <cofactor evidence="1 7">
        <name>heme</name>
        <dbReference type="ChEBI" id="CHEBI:30413"/>
    </cofactor>
</comment>
<dbReference type="PANTHER" id="PTHR24303:SF31">
    <property type="entry name" value="CYTOCHROME P450 307A1-RELATED"/>
    <property type="match status" value="1"/>
</dbReference>
<keyword evidence="3 7" id="KW-0479">Metal-binding</keyword>
<evidence type="ECO:0000256" key="6">
    <source>
        <dbReference type="ARBA" id="ARBA00023033"/>
    </source>
</evidence>
<protein>
    <recommendedName>
        <fullName evidence="11">Cytochrome P450</fullName>
    </recommendedName>
</protein>